<protein>
    <submittedName>
        <fullName evidence="2">Uncharacterized protein</fullName>
    </submittedName>
</protein>
<feature type="region of interest" description="Disordered" evidence="1">
    <location>
        <begin position="144"/>
        <end position="171"/>
    </location>
</feature>
<feature type="compositionally biased region" description="Polar residues" evidence="1">
    <location>
        <begin position="145"/>
        <end position="159"/>
    </location>
</feature>
<reference evidence="2" key="1">
    <citation type="submission" date="2023-03" db="UniProtKB">
        <authorList>
            <consortium name="EnsemblPlants"/>
        </authorList>
    </citation>
    <scope>IDENTIFICATION</scope>
</reference>
<dbReference type="AlphaFoldDB" id="A0A9I9EA82"/>
<name>A0A9I9EA82_CUCME</name>
<sequence length="171" mass="19531">MCYKDGNAEESLVLEIMINMCASYRHKIPAMFRQRALGGYGTQQLPTVLCLHLQLLVKRWHGRCNPSLKSLPVFCYPKTPNAFSCKSLLATEFFTRSLQFLFTLPRVFTRKQSSEKLIAFCLMKLLNIDSLACSSHGFEKRNDAGGQTLTQSNPPVNNHTSERGQFWNYPF</sequence>
<accession>A0A9I9EA82</accession>
<evidence type="ECO:0000256" key="1">
    <source>
        <dbReference type="SAM" id="MobiDB-lite"/>
    </source>
</evidence>
<evidence type="ECO:0000313" key="2">
    <source>
        <dbReference type="EnsemblPlants" id="MELO3C030953.2.1"/>
    </source>
</evidence>
<proteinExistence type="predicted"/>
<dbReference type="Gramene" id="MELO3C030953.2.1">
    <property type="protein sequence ID" value="MELO3C030953.2.1"/>
    <property type="gene ID" value="MELO3C030953.2"/>
</dbReference>
<dbReference type="EnsemblPlants" id="MELO3C030953.2.1">
    <property type="protein sequence ID" value="MELO3C030953.2.1"/>
    <property type="gene ID" value="MELO3C030953.2"/>
</dbReference>
<organism evidence="2">
    <name type="scientific">Cucumis melo</name>
    <name type="common">Muskmelon</name>
    <dbReference type="NCBI Taxonomy" id="3656"/>
    <lineage>
        <taxon>Eukaryota</taxon>
        <taxon>Viridiplantae</taxon>
        <taxon>Streptophyta</taxon>
        <taxon>Embryophyta</taxon>
        <taxon>Tracheophyta</taxon>
        <taxon>Spermatophyta</taxon>
        <taxon>Magnoliopsida</taxon>
        <taxon>eudicotyledons</taxon>
        <taxon>Gunneridae</taxon>
        <taxon>Pentapetalae</taxon>
        <taxon>rosids</taxon>
        <taxon>fabids</taxon>
        <taxon>Cucurbitales</taxon>
        <taxon>Cucurbitaceae</taxon>
        <taxon>Benincaseae</taxon>
        <taxon>Cucumis</taxon>
    </lineage>
</organism>